<comment type="caution">
    <text evidence="12">The sequence shown here is derived from an EMBL/GenBank/DDBJ whole genome shotgun (WGS) entry which is preliminary data.</text>
</comment>
<keyword evidence="13" id="KW-1185">Reference proteome</keyword>
<evidence type="ECO:0000256" key="9">
    <source>
        <dbReference type="SAM" id="Phobius"/>
    </source>
</evidence>
<evidence type="ECO:0008006" key="14">
    <source>
        <dbReference type="Google" id="ProtNLM"/>
    </source>
</evidence>
<dbReference type="InterPro" id="IPR057366">
    <property type="entry name" value="TRPM-like"/>
</dbReference>
<gene>
    <name evidence="12" type="ORF">EB796_012490</name>
</gene>
<dbReference type="PANTHER" id="PTHR13800:SF1">
    <property type="entry name" value="TRANSIENT RECEPTOR POTENTIAL CATION CHANNEL TRPM"/>
    <property type="match status" value="1"/>
</dbReference>
<comment type="subcellular location">
    <subcellularLocation>
        <location evidence="1">Membrane</location>
        <topology evidence="1">Multi-pass membrane protein</topology>
    </subcellularLocation>
</comment>
<evidence type="ECO:0000259" key="11">
    <source>
        <dbReference type="Pfam" id="PF25508"/>
    </source>
</evidence>
<reference evidence="12" key="1">
    <citation type="submission" date="2020-06" db="EMBL/GenBank/DDBJ databases">
        <title>Draft genome of Bugula neritina, a colonial animal packing powerful symbionts and potential medicines.</title>
        <authorList>
            <person name="Rayko M."/>
        </authorList>
    </citation>
    <scope>NUCLEOTIDE SEQUENCE [LARGE SCALE GENOMIC DNA]</scope>
    <source>
        <strain evidence="12">Kwan_BN1</strain>
    </source>
</reference>
<feature type="transmembrane region" description="Helical" evidence="9">
    <location>
        <begin position="448"/>
        <end position="467"/>
    </location>
</feature>
<dbReference type="PANTHER" id="PTHR13800">
    <property type="entry name" value="TRANSIENT RECEPTOR POTENTIAL CATION CHANNEL, SUBFAMILY M, MEMBER 6"/>
    <property type="match status" value="1"/>
</dbReference>
<name>A0A7J7JU89_BUGNE</name>
<dbReference type="AlphaFoldDB" id="A0A7J7JU89"/>
<sequence>MLKPGTIEVTSSRSQRRSRSYQMSYNVQSFEEQYSSDLIPVSELSEDYAILAPPSRLLSTVRSQLVEPVELDSTLSLGRSLKRSSHGSSERRQTHENSEEKTIPKVDEIKTSETLSGKINFRKDAKSTYEPPYVRLHTSDDKNTVLEFMTNRWNISFPKLVVSIVGGAREFQFAKSRVELLFNQGLLDIAKTTVRLHKLCKSHYADKVNSFDDGWRPSTASLAEVYEKAMGYKPGSEVLKHLEVIAENHHYISVFLQEKGFLSEIMLEALVEDMPEFVELFLEHDFDLQTFLTTECLEKVYQKTMECDGAFSRMVSRCLEEEKAAADKCSCCLNRVNPETEFLHFIGLTFKKLLDYAYPNVYRKGSIFVFAIMPFMVWLLTFIRKNDSDARLDERHNQLLGEEDILNRDADSANLKPTISVTCSSKKKYEISYFRAMYRGFTSPIVKCIHYSMMFLSFLFIYSLFLMTELRPHIIAVANSTDCDYRSQDVCCKTDTSFHIGYLEGATYCFVFANFLEEVRQVCVKLS</sequence>
<evidence type="ECO:0000256" key="4">
    <source>
        <dbReference type="ARBA" id="ARBA00022989"/>
    </source>
</evidence>
<feature type="transmembrane region" description="Helical" evidence="9">
    <location>
        <begin position="365"/>
        <end position="383"/>
    </location>
</feature>
<keyword evidence="2" id="KW-0813">Transport</keyword>
<dbReference type="Pfam" id="PF25508">
    <property type="entry name" value="TRPM2"/>
    <property type="match status" value="1"/>
</dbReference>
<evidence type="ECO:0000256" key="6">
    <source>
        <dbReference type="ARBA" id="ARBA00023136"/>
    </source>
</evidence>
<dbReference type="Pfam" id="PF18139">
    <property type="entry name" value="LSDAT_euk"/>
    <property type="match status" value="1"/>
</dbReference>
<evidence type="ECO:0000256" key="5">
    <source>
        <dbReference type="ARBA" id="ARBA00023065"/>
    </source>
</evidence>
<keyword evidence="7" id="KW-0407">Ion channel</keyword>
<evidence type="ECO:0000313" key="13">
    <source>
        <dbReference type="Proteomes" id="UP000593567"/>
    </source>
</evidence>
<evidence type="ECO:0000259" key="10">
    <source>
        <dbReference type="Pfam" id="PF18139"/>
    </source>
</evidence>
<protein>
    <recommendedName>
        <fullName evidence="14">TRPM3</fullName>
    </recommendedName>
</protein>
<keyword evidence="5" id="KW-0406">Ion transport</keyword>
<dbReference type="GO" id="GO:0005886">
    <property type="term" value="C:plasma membrane"/>
    <property type="evidence" value="ECO:0007669"/>
    <property type="project" value="TreeGrafter"/>
</dbReference>
<feature type="domain" description="TRPM SLOG" evidence="10">
    <location>
        <begin position="132"/>
        <end position="193"/>
    </location>
</feature>
<keyword evidence="3 9" id="KW-0812">Transmembrane</keyword>
<dbReference type="EMBL" id="VXIV02001846">
    <property type="protein sequence ID" value="KAF6029211.1"/>
    <property type="molecule type" value="Genomic_DNA"/>
</dbReference>
<evidence type="ECO:0000256" key="7">
    <source>
        <dbReference type="ARBA" id="ARBA00023303"/>
    </source>
</evidence>
<feature type="compositionally biased region" description="Basic and acidic residues" evidence="8">
    <location>
        <begin position="88"/>
        <end position="103"/>
    </location>
</feature>
<dbReference type="GO" id="GO:0005261">
    <property type="term" value="F:monoatomic cation channel activity"/>
    <property type="evidence" value="ECO:0007669"/>
    <property type="project" value="TreeGrafter"/>
</dbReference>
<evidence type="ECO:0000256" key="3">
    <source>
        <dbReference type="ARBA" id="ARBA00022692"/>
    </source>
</evidence>
<evidence type="ECO:0000256" key="8">
    <source>
        <dbReference type="SAM" id="MobiDB-lite"/>
    </source>
</evidence>
<dbReference type="Proteomes" id="UP000593567">
    <property type="component" value="Unassembled WGS sequence"/>
</dbReference>
<dbReference type="InterPro" id="IPR041491">
    <property type="entry name" value="TRPM_SLOG"/>
</dbReference>
<evidence type="ECO:0000313" key="12">
    <source>
        <dbReference type="EMBL" id="KAF6029211.1"/>
    </source>
</evidence>
<accession>A0A7J7JU89</accession>
<dbReference type="GO" id="GO:0030001">
    <property type="term" value="P:metal ion transport"/>
    <property type="evidence" value="ECO:0007669"/>
    <property type="project" value="TreeGrafter"/>
</dbReference>
<keyword evidence="6 9" id="KW-0472">Membrane</keyword>
<dbReference type="InterPro" id="IPR050927">
    <property type="entry name" value="TRPM"/>
</dbReference>
<proteinExistence type="predicted"/>
<keyword evidence="4 9" id="KW-1133">Transmembrane helix</keyword>
<feature type="domain" description="TRPM-like" evidence="11">
    <location>
        <begin position="262"/>
        <end position="330"/>
    </location>
</feature>
<evidence type="ECO:0000256" key="1">
    <source>
        <dbReference type="ARBA" id="ARBA00004141"/>
    </source>
</evidence>
<evidence type="ECO:0000256" key="2">
    <source>
        <dbReference type="ARBA" id="ARBA00022448"/>
    </source>
</evidence>
<organism evidence="12 13">
    <name type="scientific">Bugula neritina</name>
    <name type="common">Brown bryozoan</name>
    <name type="synonym">Sertularia neritina</name>
    <dbReference type="NCBI Taxonomy" id="10212"/>
    <lineage>
        <taxon>Eukaryota</taxon>
        <taxon>Metazoa</taxon>
        <taxon>Spiralia</taxon>
        <taxon>Lophotrochozoa</taxon>
        <taxon>Bryozoa</taxon>
        <taxon>Gymnolaemata</taxon>
        <taxon>Cheilostomatida</taxon>
        <taxon>Flustrina</taxon>
        <taxon>Buguloidea</taxon>
        <taxon>Bugulidae</taxon>
        <taxon>Bugula</taxon>
    </lineage>
</organism>
<feature type="region of interest" description="Disordered" evidence="8">
    <location>
        <begin position="77"/>
        <end position="103"/>
    </location>
</feature>